<organism evidence="7 8">
    <name type="scientific">Fistulifera solaris</name>
    <name type="common">Oleaginous diatom</name>
    <dbReference type="NCBI Taxonomy" id="1519565"/>
    <lineage>
        <taxon>Eukaryota</taxon>
        <taxon>Sar</taxon>
        <taxon>Stramenopiles</taxon>
        <taxon>Ochrophyta</taxon>
        <taxon>Bacillariophyta</taxon>
        <taxon>Bacillariophyceae</taxon>
        <taxon>Bacillariophycidae</taxon>
        <taxon>Naviculales</taxon>
        <taxon>Naviculaceae</taxon>
        <taxon>Fistulifera</taxon>
    </lineage>
</organism>
<dbReference type="OrthoDB" id="207086at2759"/>
<keyword evidence="3" id="KW-0227">DNA damage</keyword>
<dbReference type="GO" id="GO:0010499">
    <property type="term" value="P:proteasomal ubiquitin-independent protein catabolic process"/>
    <property type="evidence" value="ECO:0007669"/>
    <property type="project" value="TreeGrafter"/>
</dbReference>
<accession>A0A1Z5KNZ9</accession>
<comment type="caution">
    <text evidence="7">The sequence shown here is derived from an EMBL/GenBank/DDBJ whole genome shotgun (WGS) entry which is preliminary data.</text>
</comment>
<dbReference type="GO" id="GO:0005829">
    <property type="term" value="C:cytosol"/>
    <property type="evidence" value="ECO:0007669"/>
    <property type="project" value="TreeGrafter"/>
</dbReference>
<evidence type="ECO:0000313" key="7">
    <source>
        <dbReference type="EMBL" id="GAX28043.1"/>
    </source>
</evidence>
<dbReference type="GO" id="GO:0006281">
    <property type="term" value="P:DNA repair"/>
    <property type="evidence" value="ECO:0007669"/>
    <property type="project" value="UniProtKB-KW"/>
</dbReference>
<evidence type="ECO:0000256" key="3">
    <source>
        <dbReference type="ARBA" id="ARBA00022763"/>
    </source>
</evidence>
<dbReference type="SUPFAM" id="SSF48371">
    <property type="entry name" value="ARM repeat"/>
    <property type="match status" value="2"/>
</dbReference>
<sequence>MPPPMIHAYQSNLPPHHFDDQGIPFVTTYAAMKARKFVESVLSIELKERLFEGTTVIEEDDDVVDDDEDENPHALDSKETLQAVIRQCLRLQAQFTTVENLKYSGRWTTAELCQMILHLLKLVTCTISDQPTVQLHYETVGYVYSFNEDNREDFAGTAKDSRGLQQELQRPFALPSPAREALLAVLINLLSNKGPLRKVSNLSLYTDDETQSRSLLIVHWKVLLRLLLRTAPYLDEKCHASVPVDASSRQATVLRRTVQLIRSSRHFFDQGLIPGTPLDAAAEAVWSMVQTDALFHSHTHACYRASILLYLFHPSRCSASYYHRVLPLWWECWTNIDRCPEFEFLWLALFCRARKFVHDTYDWTQLRQRLLTNAQYWLQLPIGGTAMDKSFPHVSNPRSRSCPPKLKVFVGASSSYEEGIDFVAKVAKLLIAGLGSGMTDDSNLSAGTHDVLRFLYYVTPYFHPSNLGSWTFTLGAFLHYLCYELCARVGSSVGLQSVARQHPSVAAAYLQLQPNLCQPIPPHEMVLLMHTLLPLCQQAMYSKNGHVGRAGEASMLYLVQLDPDHTTPAFVDFAMRALDISAVNLSHQAPSALSALTRLVHPALRSGTLLMRLPSILRLSLAGIDVNDQNKTLRTLIFYRSLTSWVPVGGSPEQWPTLDGSALCAGTFCMGKDLHMVLETTRKSPEYMKAIANLPESSLMKQGLAAEGEDLHDLVVTEAMSAMSDWALEFLDRVFGLLRASGEREKTAKTTSGVASRHSSADVHTARNYSRVLKETLMQLFAAMDYEVHSIATRTVCNFLQDESHPAAAKDASLLCQAVAAARKDINSHKTSSPGLDSLIEVLTDELPRHSTKTLVYRIRCLAGAVRLAGPGVSRHRDRITAAIDFALASPDRHLFKTGCKLLRHTLSTLSESYPISSDCCPRAFSTDEGTRSLGRSAQLNGDMVSWYVPDKMCVDFAHELLKKNVLNRLDVLCSNSGQGVNGERRSALLNMIEVNDVRRCLRVVRYCIRGGASLLLDNDPSENKTDEFVPYEEACHRLLAEATDTIRKSILSIRVRISSFLVVLSAVLACDTFFPDAVQTLPDEVYKKSLPVIASDPKVCKETCLIALLLLTRRGASFRSQEAKTIWKAQKQLAADFLLSAHVDQIGKILQFASLYNDDGAVFYKDGEDAGKTIPRRLLVGRVQLYHDSLQRNASFEVPRRLRRSHRSCSSPRSILFSMKNSLPETLQYLEDLLCLSGNRPLDTYEGIVDGLCALCCHSNTQVRASAVGVMDYAVTRFAWLVASRVPRLLTAISLNDAQLNGKFGFPSCSMLVSKVNNQGKRKRLAEAIKGVCSILALGRSLKQLLATESMRLQLAQTICGTDRLVSLLPAEEVQKIVHYLQVVFSPYRSKIYYLPRVTDADKDAYLKSMSFANDILAEKKVEGTNGDAESVAVHWRKLLLGGWFLLTLVDEDQRSSFVNEQYTRTWDTCFRIVETETAQPLQRVALGLLGRLVSIAGKSHQADARILSEKLSSESFIRAFGQALVFDHREDTSVAGGYDAQWSAGVEDILRDASRNVALKNLFPFQRTSQSMGSFKVSHSQLVESVLAAVNKDIAAEAVKGLLQAAKEMVEAPPNEDQKNQQVTSAEVFAGICGYIVRSPGDNRTQWVSLLLPYLDDVVAKIPFVLSAAYFDALRYALQFANTGSFIVLTEWLVDKILSTLWEPQTGLDLEGIALSITTAGTEGFTIQSKWLYLLSSVLIEMDDSEIDGSLSASSWYSSQLTDLSAMDVDLSATDLENSWDLVIEKLLPKLTSALGHPFDTCRDHIARCLFRICYCHRKQARVDASRSANRLTYFTRTDGPADVTTKQRDPGSIIVDKLASLRSSEGWSFQDRQNALSTARRFISYCVNLGEAKFEYSDYVIPLLPMAFEALRSSIEDDAADLNDTSEENAAKRALEAEVVKVFRFAIAEVSVTSVISYGRNQDFDRVLDAVDAARQHDKWQIRHASANFIRCFQGAHKFLFSEEQSTRTMKIVTDLLADDRREVSSAAMAALTGILASMNEADVAVLVDKYAALASKSIIKRAKKGAPKISFESLDEQGKANEMKRARNQQNAVYFLCAAILSQPYETVPFVPVAIAAISKHSFERNAPLGVRDTVKKCCAEYKRTHMSDNWEWQRRVFTQEQLEALEDVVSSPHYYA</sequence>
<keyword evidence="8" id="KW-1185">Reference proteome</keyword>
<dbReference type="GO" id="GO:0005634">
    <property type="term" value="C:nucleus"/>
    <property type="evidence" value="ECO:0007669"/>
    <property type="project" value="TreeGrafter"/>
</dbReference>
<dbReference type="GO" id="GO:0000502">
    <property type="term" value="C:proteasome complex"/>
    <property type="evidence" value="ECO:0007669"/>
    <property type="project" value="UniProtKB-KW"/>
</dbReference>
<dbReference type="EMBL" id="BDSP01000264">
    <property type="protein sequence ID" value="GAX28043.1"/>
    <property type="molecule type" value="Genomic_DNA"/>
</dbReference>
<dbReference type="PANTHER" id="PTHR32170">
    <property type="entry name" value="PROTEASOME ACTIVATOR COMPLEX SUBUNIT 4"/>
    <property type="match status" value="1"/>
</dbReference>
<keyword evidence="2" id="KW-0677">Repeat</keyword>
<dbReference type="InterPro" id="IPR035309">
    <property type="entry name" value="PSME4"/>
</dbReference>
<dbReference type="GO" id="GO:0016504">
    <property type="term" value="F:peptidase activator activity"/>
    <property type="evidence" value="ECO:0007669"/>
    <property type="project" value="InterPro"/>
</dbReference>
<feature type="domain" description="Proteasome activator complex subunit 4 C-terminal" evidence="5">
    <location>
        <begin position="2092"/>
        <end position="2181"/>
    </location>
</feature>
<evidence type="ECO:0000256" key="1">
    <source>
        <dbReference type="ARBA" id="ARBA00005739"/>
    </source>
</evidence>
<dbReference type="InterPro" id="IPR032430">
    <property type="entry name" value="Blm10_mid"/>
</dbReference>
<dbReference type="PANTHER" id="PTHR32170:SF3">
    <property type="entry name" value="PROTEASOME ACTIVATOR COMPLEX SUBUNIT 4"/>
    <property type="match status" value="1"/>
</dbReference>
<keyword evidence="7" id="KW-0647">Proteasome</keyword>
<proteinExistence type="inferred from homology"/>
<evidence type="ECO:0000313" key="8">
    <source>
        <dbReference type="Proteomes" id="UP000198406"/>
    </source>
</evidence>
<name>A0A1Z5KNZ9_FISSO</name>
<dbReference type="InterPro" id="IPR016024">
    <property type="entry name" value="ARM-type_fold"/>
</dbReference>
<dbReference type="Proteomes" id="UP000198406">
    <property type="component" value="Unassembled WGS sequence"/>
</dbReference>
<feature type="domain" description="Proteasome activator Blm10 middle HEAT repeats region" evidence="6">
    <location>
        <begin position="457"/>
        <end position="1016"/>
    </location>
</feature>
<dbReference type="InterPro" id="IPR021843">
    <property type="entry name" value="PSME4_C"/>
</dbReference>
<evidence type="ECO:0000256" key="2">
    <source>
        <dbReference type="ARBA" id="ARBA00022737"/>
    </source>
</evidence>
<keyword evidence="4" id="KW-0234">DNA repair</keyword>
<evidence type="ECO:0000256" key="4">
    <source>
        <dbReference type="ARBA" id="ARBA00023204"/>
    </source>
</evidence>
<gene>
    <name evidence="7" type="ORF">FisN_2Hh139</name>
</gene>
<dbReference type="InParanoid" id="A0A1Z5KNZ9"/>
<evidence type="ECO:0000259" key="5">
    <source>
        <dbReference type="Pfam" id="PF11919"/>
    </source>
</evidence>
<comment type="similarity">
    <text evidence="1">Belongs to the BLM10 family.</text>
</comment>
<evidence type="ECO:0000259" key="6">
    <source>
        <dbReference type="Pfam" id="PF16507"/>
    </source>
</evidence>
<dbReference type="Pfam" id="PF11919">
    <property type="entry name" value="PSME4_C"/>
    <property type="match status" value="1"/>
</dbReference>
<reference evidence="7 8" key="1">
    <citation type="journal article" date="2015" name="Plant Cell">
        <title>Oil accumulation by the oleaginous diatom Fistulifera solaris as revealed by the genome and transcriptome.</title>
        <authorList>
            <person name="Tanaka T."/>
            <person name="Maeda Y."/>
            <person name="Veluchamy A."/>
            <person name="Tanaka M."/>
            <person name="Abida H."/>
            <person name="Marechal E."/>
            <person name="Bowler C."/>
            <person name="Muto M."/>
            <person name="Sunaga Y."/>
            <person name="Tanaka M."/>
            <person name="Yoshino T."/>
            <person name="Taniguchi T."/>
            <person name="Fukuda Y."/>
            <person name="Nemoto M."/>
            <person name="Matsumoto M."/>
            <person name="Wong P.S."/>
            <person name="Aburatani S."/>
            <person name="Fujibuchi W."/>
        </authorList>
    </citation>
    <scope>NUCLEOTIDE SEQUENCE [LARGE SCALE GENOMIC DNA]</scope>
    <source>
        <strain evidence="7 8">JPCC DA0580</strain>
    </source>
</reference>
<protein>
    <submittedName>
        <fullName evidence="7">Proteasome activator subunit 4</fullName>
    </submittedName>
</protein>
<dbReference type="Pfam" id="PF16507">
    <property type="entry name" value="HEAT_PSME4_mid"/>
    <property type="match status" value="1"/>
</dbReference>
<dbReference type="GO" id="GO:0070628">
    <property type="term" value="F:proteasome binding"/>
    <property type="evidence" value="ECO:0007669"/>
    <property type="project" value="InterPro"/>
</dbReference>